<dbReference type="AlphaFoldDB" id="E2BLH9"/>
<dbReference type="Proteomes" id="UP000008237">
    <property type="component" value="Unassembled WGS sequence"/>
</dbReference>
<proteinExistence type="predicted"/>
<keyword evidence="2" id="KW-1185">Reference proteome</keyword>
<organism evidence="2">
    <name type="scientific">Harpegnathos saltator</name>
    <name type="common">Jerdon's jumping ant</name>
    <dbReference type="NCBI Taxonomy" id="610380"/>
    <lineage>
        <taxon>Eukaryota</taxon>
        <taxon>Metazoa</taxon>
        <taxon>Ecdysozoa</taxon>
        <taxon>Arthropoda</taxon>
        <taxon>Hexapoda</taxon>
        <taxon>Insecta</taxon>
        <taxon>Pterygota</taxon>
        <taxon>Neoptera</taxon>
        <taxon>Endopterygota</taxon>
        <taxon>Hymenoptera</taxon>
        <taxon>Apocrita</taxon>
        <taxon>Aculeata</taxon>
        <taxon>Formicoidea</taxon>
        <taxon>Formicidae</taxon>
        <taxon>Ponerinae</taxon>
        <taxon>Ponerini</taxon>
        <taxon>Harpegnathos</taxon>
    </lineage>
</organism>
<evidence type="ECO:0000313" key="1">
    <source>
        <dbReference type="EMBL" id="EFN83447.1"/>
    </source>
</evidence>
<name>E2BLH9_HARSA</name>
<accession>E2BLH9</accession>
<protein>
    <submittedName>
        <fullName evidence="1">Uncharacterized protein</fullName>
    </submittedName>
</protein>
<sequence length="30" mass="3204">MQSNFTGLVGKTVHLVCKVKNLGNRTGGPF</sequence>
<gene>
    <name evidence="1" type="ORF">EAI_07827</name>
</gene>
<reference evidence="1 2" key="1">
    <citation type="journal article" date="2010" name="Science">
        <title>Genomic comparison of the ants Camponotus floridanus and Harpegnathos saltator.</title>
        <authorList>
            <person name="Bonasio R."/>
            <person name="Zhang G."/>
            <person name="Ye C."/>
            <person name="Mutti N.S."/>
            <person name="Fang X."/>
            <person name="Qin N."/>
            <person name="Donahue G."/>
            <person name="Yang P."/>
            <person name="Li Q."/>
            <person name="Li C."/>
            <person name="Zhang P."/>
            <person name="Huang Z."/>
            <person name="Berger S.L."/>
            <person name="Reinberg D."/>
            <person name="Wang J."/>
            <person name="Liebig J."/>
        </authorList>
    </citation>
    <scope>NUCLEOTIDE SEQUENCE [LARGE SCALE GENOMIC DNA]</scope>
    <source>
        <strain evidence="1 2">R22 G/1</strain>
    </source>
</reference>
<dbReference type="EMBL" id="GL449025">
    <property type="protein sequence ID" value="EFN83447.1"/>
    <property type="molecule type" value="Genomic_DNA"/>
</dbReference>
<evidence type="ECO:0000313" key="2">
    <source>
        <dbReference type="Proteomes" id="UP000008237"/>
    </source>
</evidence>
<dbReference type="InParanoid" id="E2BLH9"/>